<reference evidence="2" key="1">
    <citation type="journal article" date="2023" name="Front. Plant Sci.">
        <title>Chromosomal-level genome assembly of Melastoma candidum provides insights into trichome evolution.</title>
        <authorList>
            <person name="Zhong Y."/>
            <person name="Wu W."/>
            <person name="Sun C."/>
            <person name="Zou P."/>
            <person name="Liu Y."/>
            <person name="Dai S."/>
            <person name="Zhou R."/>
        </authorList>
    </citation>
    <scope>NUCLEOTIDE SEQUENCE [LARGE SCALE GENOMIC DNA]</scope>
</reference>
<evidence type="ECO:0000313" key="2">
    <source>
        <dbReference type="Proteomes" id="UP001057402"/>
    </source>
</evidence>
<accession>A0ACB9MQU0</accession>
<dbReference type="Proteomes" id="UP001057402">
    <property type="component" value="Chromosome 9"/>
</dbReference>
<evidence type="ECO:0000313" key="1">
    <source>
        <dbReference type="EMBL" id="KAI4326058.1"/>
    </source>
</evidence>
<proteinExistence type="predicted"/>
<gene>
    <name evidence="1" type="ORF">MLD38_031410</name>
</gene>
<organism evidence="1 2">
    <name type="scientific">Melastoma candidum</name>
    <dbReference type="NCBI Taxonomy" id="119954"/>
    <lineage>
        <taxon>Eukaryota</taxon>
        <taxon>Viridiplantae</taxon>
        <taxon>Streptophyta</taxon>
        <taxon>Embryophyta</taxon>
        <taxon>Tracheophyta</taxon>
        <taxon>Spermatophyta</taxon>
        <taxon>Magnoliopsida</taxon>
        <taxon>eudicotyledons</taxon>
        <taxon>Gunneridae</taxon>
        <taxon>Pentapetalae</taxon>
        <taxon>rosids</taxon>
        <taxon>malvids</taxon>
        <taxon>Myrtales</taxon>
        <taxon>Melastomataceae</taxon>
        <taxon>Melastomatoideae</taxon>
        <taxon>Melastomateae</taxon>
        <taxon>Melastoma</taxon>
    </lineage>
</organism>
<sequence length="357" mass="38158">MSAPSSSSLSRRDVDRIKGPWSLEEDEALKSLVQQHGPRNWTIISRSIPGRSGKSCRLRWCNQLSPGVEHRAFTAEEDETIIRAHARLGNKWASIARLLSGRTDNAIKNHWNSTLKRKCSSMSGEDFREFYEKGGGGELAGSGMDLVRPPPLKRSASVGAAGRVVFAGPRSPEEKSESSIQLGRGHDMLAATGSRSDDPLTLLSLSLPGLESQPAEPRARKPNPELTDSGDAPLTLSAPLAPPLSGGGNMTPPDDGRVVAHMVTPSEVADMEVQPVNAIPLVSVPATAAGASNGKTEFRPFDAEFMTVMQEMIRVEVRDYMAGLEGNGGTVGMCSQSAVTEGIRNAVARRIGIGKIE</sequence>
<protein>
    <submittedName>
        <fullName evidence="1">Uncharacterized protein</fullName>
    </submittedName>
</protein>
<comment type="caution">
    <text evidence="1">The sequence shown here is derived from an EMBL/GenBank/DDBJ whole genome shotgun (WGS) entry which is preliminary data.</text>
</comment>
<keyword evidence="2" id="KW-1185">Reference proteome</keyword>
<name>A0ACB9MQU0_9MYRT</name>
<dbReference type="EMBL" id="CM042888">
    <property type="protein sequence ID" value="KAI4326058.1"/>
    <property type="molecule type" value="Genomic_DNA"/>
</dbReference>